<dbReference type="PANTHER" id="PTHR38340">
    <property type="entry name" value="S-LAYER PROTEIN"/>
    <property type="match status" value="1"/>
</dbReference>
<dbReference type="InterPro" id="IPR011049">
    <property type="entry name" value="Serralysin-like_metalloprot_C"/>
</dbReference>
<dbReference type="Pfam" id="PF17963">
    <property type="entry name" value="Big_9"/>
    <property type="match status" value="4"/>
</dbReference>
<comment type="subcellular location">
    <subcellularLocation>
        <location evidence="1">Secreted</location>
    </subcellularLocation>
</comment>
<gene>
    <name evidence="4" type="ordered locus">Rpdx1_4138</name>
</gene>
<dbReference type="GO" id="GO:0005576">
    <property type="term" value="C:extracellular region"/>
    <property type="evidence" value="ECO:0007669"/>
    <property type="project" value="UniProtKB-SubCell"/>
</dbReference>
<dbReference type="KEGG" id="rpx:Rpdx1_4138"/>
<evidence type="ECO:0000259" key="3">
    <source>
        <dbReference type="PROSITE" id="PS51704"/>
    </source>
</evidence>
<evidence type="ECO:0000313" key="4">
    <source>
        <dbReference type="EMBL" id="ADU45693.1"/>
    </source>
</evidence>
<accession>E6VL89</accession>
<dbReference type="InterPro" id="IPR018511">
    <property type="entry name" value="Hemolysin-typ_Ca-bd_CS"/>
</dbReference>
<dbReference type="GO" id="GO:0006629">
    <property type="term" value="P:lipid metabolic process"/>
    <property type="evidence" value="ECO:0007669"/>
    <property type="project" value="InterPro"/>
</dbReference>
<dbReference type="eggNOG" id="COG2304">
    <property type="taxonomic scope" value="Bacteria"/>
</dbReference>
<feature type="domain" description="GP-PDE" evidence="3">
    <location>
        <begin position="5"/>
        <end position="232"/>
    </location>
</feature>
<dbReference type="InterPro" id="IPR030395">
    <property type="entry name" value="GP_PDE_dom"/>
</dbReference>
<protein>
    <submittedName>
        <fullName evidence="4">Outer membrane adhesin like protein</fullName>
    </submittedName>
</protein>
<dbReference type="PROSITE" id="PS00330">
    <property type="entry name" value="HEMOLYSIN_CALCIUM"/>
    <property type="match status" value="9"/>
</dbReference>
<dbReference type="Gene3D" id="3.20.20.190">
    <property type="entry name" value="Phosphatidylinositol (PI) phosphodiesterase"/>
    <property type="match status" value="1"/>
</dbReference>
<dbReference type="Gene3D" id="2.60.40.3440">
    <property type="match status" value="1"/>
</dbReference>
<dbReference type="Pfam" id="PF03009">
    <property type="entry name" value="GDPD"/>
    <property type="match status" value="1"/>
</dbReference>
<evidence type="ECO:0000256" key="2">
    <source>
        <dbReference type="ARBA" id="ARBA00022525"/>
    </source>
</evidence>
<dbReference type="Gene3D" id="2.60.120.260">
    <property type="entry name" value="Galactose-binding domain-like"/>
    <property type="match status" value="1"/>
</dbReference>
<keyword evidence="2" id="KW-0964">Secreted</keyword>
<dbReference type="PRINTS" id="PR00313">
    <property type="entry name" value="CABNDNGRPT"/>
</dbReference>
<dbReference type="InterPro" id="IPR001343">
    <property type="entry name" value="Hemolysn_Ca-bd"/>
</dbReference>
<name>E6VL89_RHOPX</name>
<dbReference type="SUPFAM" id="SSF49785">
    <property type="entry name" value="Galactose-binding domain-like"/>
    <property type="match status" value="1"/>
</dbReference>
<reference evidence="4" key="1">
    <citation type="submission" date="2010-12" db="EMBL/GenBank/DDBJ databases">
        <title>Complete sequence of Rhodopseudomonas palustris DX-1.</title>
        <authorList>
            <consortium name="US DOE Joint Genome Institute"/>
            <person name="Lucas S."/>
            <person name="Copeland A."/>
            <person name="Lapidus A."/>
            <person name="Cheng J.-F."/>
            <person name="Goodwin L."/>
            <person name="Pitluck S."/>
            <person name="Misra M."/>
            <person name="Chertkov O."/>
            <person name="Detter J.C."/>
            <person name="Han C."/>
            <person name="Tapia R."/>
            <person name="Land M."/>
            <person name="Hauser L."/>
            <person name="Kyrpides N."/>
            <person name="Ivanova N."/>
            <person name="Ovchinnikova G."/>
            <person name="Logan B."/>
            <person name="Oda Y."/>
            <person name="Harwood C."/>
            <person name="Woyke T."/>
        </authorList>
    </citation>
    <scope>NUCLEOTIDE SEQUENCE [LARGE SCALE GENOMIC DNA]</scope>
    <source>
        <strain evidence="4">DX-1</strain>
    </source>
</reference>
<dbReference type="InterPro" id="IPR008979">
    <property type="entry name" value="Galactose-bd-like_sf"/>
</dbReference>
<dbReference type="SUPFAM" id="SSF51120">
    <property type="entry name" value="beta-Roll"/>
    <property type="match status" value="2"/>
</dbReference>
<dbReference type="eggNOG" id="COG2931">
    <property type="taxonomic scope" value="Bacteria"/>
</dbReference>
<dbReference type="GO" id="GO:0008081">
    <property type="term" value="F:phosphoric diester hydrolase activity"/>
    <property type="evidence" value="ECO:0007669"/>
    <property type="project" value="InterPro"/>
</dbReference>
<dbReference type="PROSITE" id="PS51704">
    <property type="entry name" value="GP_PDE"/>
    <property type="match status" value="1"/>
</dbReference>
<dbReference type="CDD" id="cd08556">
    <property type="entry name" value="GDPD"/>
    <property type="match status" value="1"/>
</dbReference>
<dbReference type="Pfam" id="PF00353">
    <property type="entry name" value="HemolysinCabind"/>
    <property type="match status" value="4"/>
</dbReference>
<dbReference type="InterPro" id="IPR017946">
    <property type="entry name" value="PLC-like_Pdiesterase_TIM-brl"/>
</dbReference>
<dbReference type="eggNOG" id="COG4932">
    <property type="taxonomic scope" value="Bacteria"/>
</dbReference>
<evidence type="ECO:0000256" key="1">
    <source>
        <dbReference type="ARBA" id="ARBA00004613"/>
    </source>
</evidence>
<dbReference type="HOGENOM" id="CLU_240530_0_0_5"/>
<dbReference type="GO" id="GO:0005509">
    <property type="term" value="F:calcium ion binding"/>
    <property type="evidence" value="ECO:0007669"/>
    <property type="project" value="InterPro"/>
</dbReference>
<dbReference type="InterPro" id="IPR050557">
    <property type="entry name" value="RTX_toxin/Mannuronan_C5-epim"/>
</dbReference>
<dbReference type="EMBL" id="CP002418">
    <property type="protein sequence ID" value="ADU45693.1"/>
    <property type="molecule type" value="Genomic_DNA"/>
</dbReference>
<dbReference type="SUPFAM" id="SSF51695">
    <property type="entry name" value="PLC-like phosphodiesterases"/>
    <property type="match status" value="1"/>
</dbReference>
<sequence>MSVDVTLYAHRGTNPYTDNSIDAYRWGFNYGADYVETDFRLTKDGVVVSYHDDLSGGIANMTYAEVKAQVPSIVTLDELIDLTKTMETETGRKLGILIENKAADNATAEAIIKVLVAHDFADPERIVFQTFGSELPFVRNTLFTQYGVDLPLVQLTGSALTAESIARYANYADGVAPTMASLTPELVAAAHAAGLKVNGWTVDGTVADVRNALNLGVDGIINDNTQLARPALEALVNNTNVVYGTEQWDVVNGTAGPDKVYAMHGDDVVRAGAGNDVIYGDAGNDLLFGAGGSDQLIGGSGDDFLDGGEGTDVLTGGVGNDVIVATGDEVIFHTGDGIDLVSLDSASTIRLDGVTSANVSVIRMDNHLIVRAGNDALILRDGVSPAHQPGSITTSDGVTFTGAQLAAMAVAGTDAEIAALLPHLEAVLASAPAFATPSTIAVGTDLIAEGDFGGGVLTRHIENAETGAVYRLSFSLADLPTGEDGVSVKWGGQVLYQGIPSAAGSKLHFIVTGGAGDGSNELIFEGASGSFGAELDDVHLVKLSDPVLPAPGNVAPVADETHHVVSQMLPLNGKVAAVDANGDALTYSVGDGPAHGTLAFDVSGNYRYTAADGFVGEDRFTFLAKDGHGGFVEQAVNLTVVAGIPVGADLIVNGSFEDLSESSGNNGTGDWGYRNPDGQIVGWTNVNNKRIEQHWDNYGGIVAKDGRIWIDMDHSQTGTTVDRIGQSIAHVEAGATYRVSFSLSDSDAVNHDDGVKVLWNGEVIFDGKPPQTGTAWTTLSFDVVGGSGNGTNRLEFIDTGVSDSWGAGAALDDVHFVKVVNAGDALPANHAPIATDDHAEGLKDAVITGRLTASDQDAGGSLIYSLDTGPSHGTVFVYTDGSYRYTPTTGFSGTDSFTFLVDDGRGGKDTATLDLTIKSSSSEVAIGTDLIVNGSFEDISESGNYNGGSDWGYRNNDKQIVGWTNVNRIEQHLDNYGGIQATDGKFWIDLDSSNLAQRNKLGQTITGVETGAIYRVSFSLSDSDNVRYDDGVTVLWNGQVVFSGLPPQTSAHWATLSFDVIGGSGNGSNRLEFVDTGVADSWGAGVALDDVHFVKIANAGDSLPANSAPDATDGHMAGLVNSLIIGQLTASDSDGGAAPVFSLGQGPSHGSVLVYSDGTYRYTPTTGYVGADSFTFVVDDGRGGKDTATQSLTISPPNTVPVASDDVGPGTEYGTVLTIGASTLLANDNDADSDPLAILSVANGTGGTVSLDDVGNVVFAPAEGFSGDATFSYTVSDGRGGTATANVTVIVAPQPEPPVGTPGDDVLNGTSRDDVIAAGEGDDEVFGVAGNDTIDGGAGDDRIDGGHGDDILVGGDGDDELIGGAGSDILVGGAGDDELDGGDGHDVADYTADSAGFVADLSSGRASGDEIGYDSLRNIEIVLGGSGNDTLIGDSNANTLVGNAGDDALIGGGGDDVLRGGTGDDTIDGGAGFDTLDLSDATGAVTISFTAGTATGAGIGTDHFTGIESFVLGRGGGSCHRWQRRRCDQRWRRQRRHRRRRRQRQVVRWCR</sequence>
<proteinExistence type="predicted"/>
<dbReference type="PANTHER" id="PTHR38340:SF1">
    <property type="entry name" value="S-LAYER PROTEIN"/>
    <property type="match status" value="1"/>
</dbReference>
<dbReference type="Gene3D" id="2.60.40.2810">
    <property type="match status" value="3"/>
</dbReference>
<dbReference type="BioCyc" id="RPAL652103:RPDX1_RS20420-MONOMER"/>
<dbReference type="NCBIfam" id="NF012211">
    <property type="entry name" value="tand_rpt_95"/>
    <property type="match status" value="4"/>
</dbReference>
<dbReference type="Gene3D" id="2.150.10.10">
    <property type="entry name" value="Serralysin-like metalloprotease, C-terminal"/>
    <property type="match status" value="1"/>
</dbReference>
<dbReference type="STRING" id="652103.Rpdx1_4138"/>
<organism evidence="4 5">
    <name type="scientific">Rhodopseudomonas palustris (strain DX-1)</name>
    <dbReference type="NCBI Taxonomy" id="652103"/>
    <lineage>
        <taxon>Bacteria</taxon>
        <taxon>Pseudomonadati</taxon>
        <taxon>Pseudomonadota</taxon>
        <taxon>Alphaproteobacteria</taxon>
        <taxon>Hyphomicrobiales</taxon>
        <taxon>Nitrobacteraceae</taxon>
        <taxon>Rhodopseudomonas</taxon>
    </lineage>
</organism>
<dbReference type="Proteomes" id="UP000001402">
    <property type="component" value="Chromosome"/>
</dbReference>
<evidence type="ECO:0000313" key="5">
    <source>
        <dbReference type="Proteomes" id="UP000001402"/>
    </source>
</evidence>